<gene>
    <name evidence="2" type="ORF">IM787_15435</name>
</gene>
<dbReference type="RefSeq" id="WP_193677568.1">
    <property type="nucleotide sequence ID" value="NZ_JADDIV010000004.1"/>
</dbReference>
<protein>
    <submittedName>
        <fullName evidence="2">Tripartite tricarboxylate transporter substrate binding protein</fullName>
    </submittedName>
</protein>
<reference evidence="2 3" key="1">
    <citation type="submission" date="2020-10" db="EMBL/GenBank/DDBJ databases">
        <title>Ramlibacter sp. HM2 16S ribosomal RNA gene Genome sequencing and assembly.</title>
        <authorList>
            <person name="Kang M."/>
        </authorList>
    </citation>
    <scope>NUCLEOTIDE SEQUENCE [LARGE SCALE GENOMIC DNA]</scope>
    <source>
        <strain evidence="2 3">HM2</strain>
    </source>
</reference>
<proteinExistence type="inferred from homology"/>
<dbReference type="Proteomes" id="UP000806285">
    <property type="component" value="Unassembled WGS sequence"/>
</dbReference>
<dbReference type="InterPro" id="IPR042100">
    <property type="entry name" value="Bug_dom1"/>
</dbReference>
<dbReference type="SUPFAM" id="SSF53850">
    <property type="entry name" value="Periplasmic binding protein-like II"/>
    <property type="match status" value="1"/>
</dbReference>
<dbReference type="InterPro" id="IPR005064">
    <property type="entry name" value="BUG"/>
</dbReference>
<name>A0ABR9S687_9BURK</name>
<dbReference type="PANTHER" id="PTHR42928">
    <property type="entry name" value="TRICARBOXYLATE-BINDING PROTEIN"/>
    <property type="match status" value="1"/>
</dbReference>
<sequence length="301" mass="32075">MTGPDFPSRPVRYVVPFRPGGPPDAIARLVTGALTEHWGQPVTVDNRPGANGNAGSEFVVNSPPDGCTLLQGSSATHGSNSVLFPLLPFDAHRDLAPVVPLIEGPLYLAASEQQPFHDVAGLVAHAREHPGDIRFATAGPGSPQHLAGELLKIRAGIDITPVHYAGAAHALRALVQGDIEIYFGSDFSVHPEAARVQLLAVSTRWRWPAAPHLPSLVEAGIPDFEIHGWFGVFAPAATPVEIVGRINAAVNAVLERPAVKQGIQAFGYRVLGGPVQEFAERLQREAAYWADLVKRNGLSLV</sequence>
<dbReference type="PANTHER" id="PTHR42928:SF5">
    <property type="entry name" value="BLR1237 PROTEIN"/>
    <property type="match status" value="1"/>
</dbReference>
<dbReference type="Pfam" id="PF03401">
    <property type="entry name" value="TctC"/>
    <property type="match status" value="1"/>
</dbReference>
<dbReference type="Gene3D" id="3.40.190.10">
    <property type="entry name" value="Periplasmic binding protein-like II"/>
    <property type="match status" value="1"/>
</dbReference>
<keyword evidence="3" id="KW-1185">Reference proteome</keyword>
<dbReference type="Gene3D" id="3.40.190.150">
    <property type="entry name" value="Bordetella uptake gene, domain 1"/>
    <property type="match status" value="1"/>
</dbReference>
<dbReference type="EMBL" id="JADDIV010000004">
    <property type="protein sequence ID" value="MBE7368954.1"/>
    <property type="molecule type" value="Genomic_DNA"/>
</dbReference>
<evidence type="ECO:0000313" key="2">
    <source>
        <dbReference type="EMBL" id="MBE7368954.1"/>
    </source>
</evidence>
<evidence type="ECO:0000256" key="1">
    <source>
        <dbReference type="ARBA" id="ARBA00006987"/>
    </source>
</evidence>
<organism evidence="2 3">
    <name type="scientific">Ramlibacter pallidus</name>
    <dbReference type="NCBI Taxonomy" id="2780087"/>
    <lineage>
        <taxon>Bacteria</taxon>
        <taxon>Pseudomonadati</taxon>
        <taxon>Pseudomonadota</taxon>
        <taxon>Betaproteobacteria</taxon>
        <taxon>Burkholderiales</taxon>
        <taxon>Comamonadaceae</taxon>
        <taxon>Ramlibacter</taxon>
    </lineage>
</organism>
<comment type="caution">
    <text evidence="2">The sequence shown here is derived from an EMBL/GenBank/DDBJ whole genome shotgun (WGS) entry which is preliminary data.</text>
</comment>
<accession>A0ABR9S687</accession>
<comment type="similarity">
    <text evidence="1">Belongs to the UPF0065 (bug) family.</text>
</comment>
<dbReference type="PIRSF" id="PIRSF017082">
    <property type="entry name" value="YflP"/>
    <property type="match status" value="1"/>
</dbReference>
<evidence type="ECO:0000313" key="3">
    <source>
        <dbReference type="Proteomes" id="UP000806285"/>
    </source>
</evidence>